<name>A0A815SQB9_ADIRI</name>
<accession>A0A815SQB9</accession>
<dbReference type="Proteomes" id="UP000663852">
    <property type="component" value="Unassembled WGS sequence"/>
</dbReference>
<dbReference type="OrthoDB" id="10064970at2759"/>
<organism evidence="2 3">
    <name type="scientific">Adineta ricciae</name>
    <name type="common">Rotifer</name>
    <dbReference type="NCBI Taxonomy" id="249248"/>
    <lineage>
        <taxon>Eukaryota</taxon>
        <taxon>Metazoa</taxon>
        <taxon>Spiralia</taxon>
        <taxon>Gnathifera</taxon>
        <taxon>Rotifera</taxon>
        <taxon>Eurotatoria</taxon>
        <taxon>Bdelloidea</taxon>
        <taxon>Adinetida</taxon>
        <taxon>Adinetidae</taxon>
        <taxon>Adineta</taxon>
    </lineage>
</organism>
<reference evidence="2" key="1">
    <citation type="submission" date="2021-02" db="EMBL/GenBank/DDBJ databases">
        <authorList>
            <person name="Nowell W R."/>
        </authorList>
    </citation>
    <scope>NUCLEOTIDE SEQUENCE</scope>
</reference>
<dbReference type="EMBL" id="CAJNOJ010000599">
    <property type="protein sequence ID" value="CAF1493836.1"/>
    <property type="molecule type" value="Genomic_DNA"/>
</dbReference>
<feature type="compositionally biased region" description="Acidic residues" evidence="1">
    <location>
        <begin position="612"/>
        <end position="622"/>
    </location>
</feature>
<dbReference type="AlphaFoldDB" id="A0A815SQB9"/>
<evidence type="ECO:0000256" key="1">
    <source>
        <dbReference type="SAM" id="MobiDB-lite"/>
    </source>
</evidence>
<evidence type="ECO:0000313" key="2">
    <source>
        <dbReference type="EMBL" id="CAF1493836.1"/>
    </source>
</evidence>
<proteinExistence type="predicted"/>
<comment type="caution">
    <text evidence="2">The sequence shown here is derived from an EMBL/GenBank/DDBJ whole genome shotgun (WGS) entry which is preliminary data.</text>
</comment>
<evidence type="ECO:0000313" key="3">
    <source>
        <dbReference type="Proteomes" id="UP000663852"/>
    </source>
</evidence>
<feature type="region of interest" description="Disordered" evidence="1">
    <location>
        <begin position="578"/>
        <end position="629"/>
    </location>
</feature>
<protein>
    <submittedName>
        <fullName evidence="2">Uncharacterized protein</fullName>
    </submittedName>
</protein>
<gene>
    <name evidence="2" type="ORF">EDS130_LOCUS42190</name>
</gene>
<feature type="compositionally biased region" description="Acidic residues" evidence="1">
    <location>
        <begin position="578"/>
        <end position="602"/>
    </location>
</feature>
<sequence length="692" mass="80800">MKKSKNQFSYDDDVQQFAMLVYIFGGRNCYEFLRLNLCCALPHISNLQKLIRNHEVKMTECEFRFELLKQYLPSNNIQYVFCSEDSTSSICRIDYDVHSNSFIGLSSPLIDGLPQPNFFQTDDFEELKMWFNEFDRSKFIHVHMVQSIAPNTSPMILSAYGSNNRATSIDVFRRWLYIYEQCLSQGTRVIGFSTDGDSRYLKAMRLCLRFFATLNNFDLSKYNDIFEITLPDSWSWFFMKNQQILLFMQDPIHVATKFRNRLLSKVASLKLGSYSINIQHLFDLINLKNKLDHNLLRSDINPKDRQNFASCVKISSDIVLKLLHDIDEYRGTYVYLSLLRLIISSLIEKSTPIEKRLYQIWTVVFTCRLWRAWIKYLKSPNENTSDSSLSSKQSKRNSFITSQTYWCIEINAHTLLYMILLIINNKLPIDAINTYMFNSQTCENTFRIARSLSGAYSSIINFSVKSFLKKSEKISIVNSIKGGGIHAGAYQFRFPQHHKSHKETYNYTIDPIKNLTLTESDVEQIIERAFESAKEFISFVKMNDFLKETKFDSLSGLSHFTKMDLDRSSRITDYLRNDDEDYDIDSDDENDDDENDDDGNDGVEDRRQNSDGSDDDNDEDDGNVVSNDLGDVEKRTFDGCRIYDKINPQNINKYFRVRIGNSFKYIHKQTSCWLLSNEKNHLSSDRTIRVRS</sequence>